<sequence>MDTEEREKNGKASPISNLTSLNKDGSLIRANKLQEDSKEHTKCVSMVEKSCAKGMYVKVLLDGLKKLGCDTGLDTKNICCEPCEPRLTAAFDTDRKEVIVCENQMRNQKFMDNVLTHELIHAYDVCRAKFDQKNLEHLACSSIRVANLTGDCFFWKENFLRLRFGWKAQHQECVRELAVKNMMCSKDISEQKARGVVDKCHYHDVKNA</sequence>
<dbReference type="EC" id="3.4.24.-" evidence="6"/>
<evidence type="ECO:0000256" key="1">
    <source>
        <dbReference type="ARBA" id="ARBA00009915"/>
    </source>
</evidence>
<name>A0A7M5V9P3_9CNID</name>
<dbReference type="PANTHER" id="PTHR21711:SF0">
    <property type="entry name" value="MITOCHONDRIAL INNER MEMBRANE PROTEASE ATP23 HOMOLOG"/>
    <property type="match status" value="1"/>
</dbReference>
<dbReference type="GO" id="GO:0033615">
    <property type="term" value="P:mitochondrial proton-transporting ATP synthase complex assembly"/>
    <property type="evidence" value="ECO:0007669"/>
    <property type="project" value="TreeGrafter"/>
</dbReference>
<dbReference type="GO" id="GO:0046872">
    <property type="term" value="F:metal ion binding"/>
    <property type="evidence" value="ECO:0007669"/>
    <property type="project" value="UniProtKB-KW"/>
</dbReference>
<proteinExistence type="inferred from homology"/>
<evidence type="ECO:0000256" key="6">
    <source>
        <dbReference type="RuleBase" id="RU364057"/>
    </source>
</evidence>
<keyword evidence="5 6" id="KW-0482">Metalloprotease</keyword>
<evidence type="ECO:0000256" key="2">
    <source>
        <dbReference type="ARBA" id="ARBA00022670"/>
    </source>
</evidence>
<keyword evidence="8" id="KW-1185">Reference proteome</keyword>
<comment type="similarity">
    <text evidence="1 6">Belongs to the peptidase M76 family.</text>
</comment>
<reference evidence="7" key="1">
    <citation type="submission" date="2021-01" db="UniProtKB">
        <authorList>
            <consortium name="EnsemblMetazoa"/>
        </authorList>
    </citation>
    <scope>IDENTIFICATION</scope>
</reference>
<protein>
    <recommendedName>
        <fullName evidence="6">Mitochondrial inner membrane protease ATP23</fullName>
        <ecNumber evidence="6">3.4.24.-</ecNumber>
    </recommendedName>
</protein>
<evidence type="ECO:0000256" key="3">
    <source>
        <dbReference type="ARBA" id="ARBA00022723"/>
    </source>
</evidence>
<keyword evidence="3 6" id="KW-0479">Metal-binding</keyword>
<evidence type="ECO:0000313" key="8">
    <source>
        <dbReference type="Proteomes" id="UP000594262"/>
    </source>
</evidence>
<dbReference type="GO" id="GO:0034982">
    <property type="term" value="P:mitochondrial protein processing"/>
    <property type="evidence" value="ECO:0007669"/>
    <property type="project" value="TreeGrafter"/>
</dbReference>
<dbReference type="Proteomes" id="UP000594262">
    <property type="component" value="Unplaced"/>
</dbReference>
<accession>A0A7M5V9P3</accession>
<dbReference type="GO" id="GO:0004222">
    <property type="term" value="F:metalloendopeptidase activity"/>
    <property type="evidence" value="ECO:0007669"/>
    <property type="project" value="InterPro"/>
</dbReference>
<organism evidence="7 8">
    <name type="scientific">Clytia hemisphaerica</name>
    <dbReference type="NCBI Taxonomy" id="252671"/>
    <lineage>
        <taxon>Eukaryota</taxon>
        <taxon>Metazoa</taxon>
        <taxon>Cnidaria</taxon>
        <taxon>Hydrozoa</taxon>
        <taxon>Hydroidolina</taxon>
        <taxon>Leptothecata</taxon>
        <taxon>Obeliida</taxon>
        <taxon>Clytiidae</taxon>
        <taxon>Clytia</taxon>
    </lineage>
</organism>
<keyword evidence="4 6" id="KW-0378">Hydrolase</keyword>
<dbReference type="PANTHER" id="PTHR21711">
    <property type="entry name" value="MITOCHONDRIAL INNER MEMBRANE PROTEASE"/>
    <property type="match status" value="1"/>
</dbReference>
<dbReference type="OrthoDB" id="285308at2759"/>
<keyword evidence="2 6" id="KW-0645">Protease</keyword>
<evidence type="ECO:0000313" key="7">
    <source>
        <dbReference type="EnsemblMetazoa" id="CLYHEMP012269.1"/>
    </source>
</evidence>
<dbReference type="InterPro" id="IPR019165">
    <property type="entry name" value="Peptidase_M76_ATP23"/>
</dbReference>
<dbReference type="AlphaFoldDB" id="A0A7M5V9P3"/>
<dbReference type="EnsemblMetazoa" id="CLYHEMT012269.1">
    <property type="protein sequence ID" value="CLYHEMP012269.1"/>
    <property type="gene ID" value="CLYHEMG012269"/>
</dbReference>
<evidence type="ECO:0000256" key="4">
    <source>
        <dbReference type="ARBA" id="ARBA00022801"/>
    </source>
</evidence>
<dbReference type="Pfam" id="PF09768">
    <property type="entry name" value="Peptidase_M76"/>
    <property type="match status" value="1"/>
</dbReference>
<evidence type="ECO:0000256" key="5">
    <source>
        <dbReference type="ARBA" id="ARBA00023049"/>
    </source>
</evidence>
<dbReference type="GO" id="GO:0005739">
    <property type="term" value="C:mitochondrion"/>
    <property type="evidence" value="ECO:0007669"/>
    <property type="project" value="GOC"/>
</dbReference>